<dbReference type="PANTHER" id="PTHR30383:SF26">
    <property type="entry name" value="SGNH HYDROLASE-TYPE ESTERASE DOMAIN-CONTAINING PROTEIN"/>
    <property type="match status" value="1"/>
</dbReference>
<name>A0A362X038_9FLAO</name>
<evidence type="ECO:0000259" key="1">
    <source>
        <dbReference type="Pfam" id="PF13472"/>
    </source>
</evidence>
<dbReference type="Gene3D" id="3.40.50.1110">
    <property type="entry name" value="SGNH hydrolase"/>
    <property type="match status" value="1"/>
</dbReference>
<accession>A0A362X038</accession>
<dbReference type="GO" id="GO:0004622">
    <property type="term" value="F:phosphatidylcholine lysophospholipase activity"/>
    <property type="evidence" value="ECO:0007669"/>
    <property type="project" value="TreeGrafter"/>
</dbReference>
<comment type="caution">
    <text evidence="2">The sequence shown here is derived from an EMBL/GenBank/DDBJ whole genome shotgun (WGS) entry which is preliminary data.</text>
</comment>
<feature type="domain" description="SGNH hydrolase-type esterase" evidence="1">
    <location>
        <begin position="32"/>
        <end position="205"/>
    </location>
</feature>
<gene>
    <name evidence="2" type="ORF">CLV33_105254</name>
</gene>
<proteinExistence type="predicted"/>
<dbReference type="Pfam" id="PF13472">
    <property type="entry name" value="Lipase_GDSL_2"/>
    <property type="match status" value="1"/>
</dbReference>
<dbReference type="RefSeq" id="WP_105473840.1">
    <property type="nucleotide sequence ID" value="NZ_PVEO01000005.1"/>
</dbReference>
<sequence>MNFKQKWFFTILVLGFLTVTAFCNKTKKVLIIGDSISIGYTPFVKEYFLNNAIIYHNEGNAQHTGTGLLKIEDWLKDKDWDIIQFNWGLWDLCYRHPDSKEYGNRDKINGKPEFTVEQYASNLNAIVSIIKKTSNAKLIFVTTTYVPKNEPGRHKNDVSKYNEAAKLIMKKHNVIVNDVYEQSVDIHSKHGKGDNDVHYTTKGYKKLSEPIIKFLESNI</sequence>
<reference evidence="2 3" key="1">
    <citation type="submission" date="2018-02" db="EMBL/GenBank/DDBJ databases">
        <title>Genomic Encyclopedia of Archaeal and Bacterial Type Strains, Phase II (KMG-II): from individual species to whole genera.</title>
        <authorList>
            <person name="Goeker M."/>
        </authorList>
    </citation>
    <scope>NUCLEOTIDE SEQUENCE [LARGE SCALE GENOMIC DNA]</scope>
    <source>
        <strain evidence="2 3">DSM 21165</strain>
    </source>
</reference>
<dbReference type="PANTHER" id="PTHR30383">
    <property type="entry name" value="THIOESTERASE 1/PROTEASE 1/LYSOPHOSPHOLIPASE L1"/>
    <property type="match status" value="1"/>
</dbReference>
<dbReference type="CDD" id="cd00229">
    <property type="entry name" value="SGNH_hydrolase"/>
    <property type="match status" value="1"/>
</dbReference>
<dbReference type="InterPro" id="IPR051532">
    <property type="entry name" value="Ester_Hydrolysis_Enzymes"/>
</dbReference>
<evidence type="ECO:0000313" key="3">
    <source>
        <dbReference type="Proteomes" id="UP000251545"/>
    </source>
</evidence>
<dbReference type="InterPro" id="IPR013830">
    <property type="entry name" value="SGNH_hydro"/>
</dbReference>
<evidence type="ECO:0000313" key="2">
    <source>
        <dbReference type="EMBL" id="PQV48397.1"/>
    </source>
</evidence>
<dbReference type="EMBL" id="PVEO01000005">
    <property type="protein sequence ID" value="PQV48397.1"/>
    <property type="molecule type" value="Genomic_DNA"/>
</dbReference>
<protein>
    <submittedName>
        <fullName evidence="2">Lysophospholipase L1-like esterase</fullName>
    </submittedName>
</protein>
<organism evidence="2 3">
    <name type="scientific">Jejuia pallidilutea</name>
    <dbReference type="NCBI Taxonomy" id="504487"/>
    <lineage>
        <taxon>Bacteria</taxon>
        <taxon>Pseudomonadati</taxon>
        <taxon>Bacteroidota</taxon>
        <taxon>Flavobacteriia</taxon>
        <taxon>Flavobacteriales</taxon>
        <taxon>Flavobacteriaceae</taxon>
        <taxon>Jejuia</taxon>
    </lineage>
</organism>
<dbReference type="InterPro" id="IPR036514">
    <property type="entry name" value="SGNH_hydro_sf"/>
</dbReference>
<dbReference type="AlphaFoldDB" id="A0A362X038"/>
<dbReference type="Proteomes" id="UP000251545">
    <property type="component" value="Unassembled WGS sequence"/>
</dbReference>
<dbReference type="SUPFAM" id="SSF52266">
    <property type="entry name" value="SGNH hydrolase"/>
    <property type="match status" value="1"/>
</dbReference>